<dbReference type="OrthoDB" id="2574879at2759"/>
<protein>
    <submittedName>
        <fullName evidence="2">Uncharacterized protein</fullName>
    </submittedName>
</protein>
<name>D8PUP0_SCHCM</name>
<keyword evidence="3" id="KW-1185">Reference proteome</keyword>
<dbReference type="OMA" id="HASKQTQ"/>
<sequence length="230" mass="25530">MAAVEPATPPMSSPTTADSKVATTSLRPLSTRQERRLMDYLDERLLNLMRNYKKRAEDSTSTPTLQAYLRESRQILSLILQTPPVQPSASLRTAYLLHLTNDALSAIPGYPAELESLPDLLTWLDELDRAWQVVLAGQIWQPQERIGVDTPEGSAVQTRNLITQTDRTRLKSMLISGSAVIEDWVGEIVAQDDVDAEDIESMLQRLGIAEGSVRIFPGTLDELERMSGLG</sequence>
<dbReference type="Proteomes" id="UP000007431">
    <property type="component" value="Unassembled WGS sequence"/>
</dbReference>
<dbReference type="GO" id="GO:0005675">
    <property type="term" value="C:transcription factor TFIIH holo complex"/>
    <property type="evidence" value="ECO:0007669"/>
    <property type="project" value="TreeGrafter"/>
</dbReference>
<organism evidence="3">
    <name type="scientific">Schizophyllum commune (strain H4-8 / FGSC 9210)</name>
    <name type="common">Split gill fungus</name>
    <dbReference type="NCBI Taxonomy" id="578458"/>
    <lineage>
        <taxon>Eukaryota</taxon>
        <taxon>Fungi</taxon>
        <taxon>Dikarya</taxon>
        <taxon>Basidiomycota</taxon>
        <taxon>Agaricomycotina</taxon>
        <taxon>Agaricomycetes</taxon>
        <taxon>Agaricomycetidae</taxon>
        <taxon>Agaricales</taxon>
        <taxon>Schizophyllaceae</taxon>
        <taxon>Schizophyllum</taxon>
    </lineage>
</organism>
<dbReference type="KEGG" id="scm:SCHCO_02742192"/>
<dbReference type="EMBL" id="GL377303">
    <property type="protein sequence ID" value="EFJ01443.1"/>
    <property type="molecule type" value="Genomic_DNA"/>
</dbReference>
<dbReference type="PANTHER" id="PTHR37781:SF1">
    <property type="entry name" value="ADR380WP"/>
    <property type="match status" value="1"/>
</dbReference>
<dbReference type="GeneID" id="9586937"/>
<feature type="region of interest" description="Disordered" evidence="1">
    <location>
        <begin position="1"/>
        <end position="28"/>
    </location>
</feature>
<evidence type="ECO:0000313" key="3">
    <source>
        <dbReference type="Proteomes" id="UP000007431"/>
    </source>
</evidence>
<dbReference type="AlphaFoldDB" id="D8PUP0"/>
<dbReference type="VEuPathDB" id="FungiDB:SCHCODRAFT_02742192"/>
<dbReference type="PANTHER" id="PTHR37781">
    <property type="entry name" value="TFIIH COMPLEX SUBUNIT"/>
    <property type="match status" value="1"/>
</dbReference>
<proteinExistence type="predicted"/>
<evidence type="ECO:0000256" key="1">
    <source>
        <dbReference type="SAM" id="MobiDB-lite"/>
    </source>
</evidence>
<evidence type="ECO:0000313" key="2">
    <source>
        <dbReference type="EMBL" id="EFJ01443.1"/>
    </source>
</evidence>
<dbReference type="eggNOG" id="ENOG502SA9H">
    <property type="taxonomic scope" value="Eukaryota"/>
</dbReference>
<dbReference type="InterPro" id="IPR031349">
    <property type="entry name" value="Tfb6"/>
</dbReference>
<reference evidence="2 3" key="1">
    <citation type="journal article" date="2010" name="Nat. Biotechnol.">
        <title>Genome sequence of the model mushroom Schizophyllum commune.</title>
        <authorList>
            <person name="Ohm R.A."/>
            <person name="de Jong J.F."/>
            <person name="Lugones L.G."/>
            <person name="Aerts A."/>
            <person name="Kothe E."/>
            <person name="Stajich J.E."/>
            <person name="de Vries R.P."/>
            <person name="Record E."/>
            <person name="Levasseur A."/>
            <person name="Baker S.E."/>
            <person name="Bartholomew K.A."/>
            <person name="Coutinho P.M."/>
            <person name="Erdmann S."/>
            <person name="Fowler T.J."/>
            <person name="Gathman A.C."/>
            <person name="Lombard V."/>
            <person name="Henrissat B."/>
            <person name="Knabe N."/>
            <person name="Kuees U."/>
            <person name="Lilly W.W."/>
            <person name="Lindquist E."/>
            <person name="Lucas S."/>
            <person name="Magnuson J.K."/>
            <person name="Piumi F."/>
            <person name="Raudaskoski M."/>
            <person name="Salamov A."/>
            <person name="Schmutz J."/>
            <person name="Schwarze F.W.M.R."/>
            <person name="vanKuyk P.A."/>
            <person name="Horton J.S."/>
            <person name="Grigoriev I.V."/>
            <person name="Woesten H.A.B."/>
        </authorList>
    </citation>
    <scope>NUCLEOTIDE SEQUENCE [LARGE SCALE GENOMIC DNA]</scope>
    <source>
        <strain evidence="3">H4-8 / FGSC 9210</strain>
    </source>
</reference>
<dbReference type="RefSeq" id="XP_003036345.1">
    <property type="nucleotide sequence ID" value="XM_003036299.1"/>
</dbReference>
<dbReference type="HOGENOM" id="CLU_071087_0_0_1"/>
<dbReference type="InParanoid" id="D8PUP0"/>
<gene>
    <name evidence="2" type="ORF">SCHCODRAFT_233028</name>
</gene>
<dbReference type="Pfam" id="PF17110">
    <property type="entry name" value="TFB6"/>
    <property type="match status" value="1"/>
</dbReference>
<accession>D8PUP0</accession>